<evidence type="ECO:0000256" key="5">
    <source>
        <dbReference type="ARBA" id="ARBA00022759"/>
    </source>
</evidence>
<evidence type="ECO:0000256" key="6">
    <source>
        <dbReference type="ARBA" id="ARBA00022801"/>
    </source>
</evidence>
<dbReference type="Pfam" id="PF02130">
    <property type="entry name" value="YbeY"/>
    <property type="match status" value="1"/>
</dbReference>
<dbReference type="Gene3D" id="3.40.390.30">
    <property type="entry name" value="Metalloproteases ('zincins'), catalytic domain"/>
    <property type="match status" value="1"/>
</dbReference>
<gene>
    <name evidence="8" type="ORF">DI09_11p20</name>
</gene>
<dbReference type="AlphaFoldDB" id="A0A098VVI5"/>
<dbReference type="HOGENOM" id="CLU_1225032_0_0_1"/>
<dbReference type="SUPFAM" id="SSF55486">
    <property type="entry name" value="Metalloproteases ('zincins'), catalytic domain"/>
    <property type="match status" value="1"/>
</dbReference>
<dbReference type="Proteomes" id="UP000029725">
    <property type="component" value="Unassembled WGS sequence"/>
</dbReference>
<evidence type="ECO:0000313" key="8">
    <source>
        <dbReference type="EMBL" id="KGG52957.1"/>
    </source>
</evidence>
<keyword evidence="7" id="KW-0862">Zinc</keyword>
<evidence type="ECO:0000256" key="4">
    <source>
        <dbReference type="ARBA" id="ARBA00022723"/>
    </source>
</evidence>
<dbReference type="HAMAP" id="MF_00009">
    <property type="entry name" value="Endoribonucl_YbeY"/>
    <property type="match status" value="1"/>
</dbReference>
<accession>A0A098VVI5</accession>
<organism evidence="8 9">
    <name type="scientific">Mitosporidium daphniae</name>
    <dbReference type="NCBI Taxonomy" id="1485682"/>
    <lineage>
        <taxon>Eukaryota</taxon>
        <taxon>Fungi</taxon>
        <taxon>Fungi incertae sedis</taxon>
        <taxon>Microsporidia</taxon>
        <taxon>Mitosporidium</taxon>
    </lineage>
</organism>
<comment type="similarity">
    <text evidence="2">Belongs to the endoribonuclease YbeY family.</text>
</comment>
<dbReference type="NCBIfam" id="TIGR00043">
    <property type="entry name" value="rRNA maturation RNase YbeY"/>
    <property type="match status" value="1"/>
</dbReference>
<evidence type="ECO:0000256" key="3">
    <source>
        <dbReference type="ARBA" id="ARBA00022722"/>
    </source>
</evidence>
<dbReference type="OrthoDB" id="27226at2759"/>
<proteinExistence type="inferred from homology"/>
<keyword evidence="4" id="KW-0479">Metal-binding</keyword>
<protein>
    <submittedName>
        <fullName evidence="8">Uncharacterized protein</fullName>
    </submittedName>
</protein>
<evidence type="ECO:0000313" key="9">
    <source>
        <dbReference type="Proteomes" id="UP000029725"/>
    </source>
</evidence>
<evidence type="ECO:0000256" key="7">
    <source>
        <dbReference type="ARBA" id="ARBA00022833"/>
    </source>
</evidence>
<dbReference type="GO" id="GO:0006364">
    <property type="term" value="P:rRNA processing"/>
    <property type="evidence" value="ECO:0007669"/>
    <property type="project" value="InterPro"/>
</dbReference>
<dbReference type="GO" id="GO:0004519">
    <property type="term" value="F:endonuclease activity"/>
    <property type="evidence" value="ECO:0007669"/>
    <property type="project" value="UniProtKB-KW"/>
</dbReference>
<dbReference type="InterPro" id="IPR023091">
    <property type="entry name" value="MetalPrtase_cat_dom_sf_prd"/>
</dbReference>
<sequence>MCRVHPSITSTCPIWKISNAKNFSRDVQVLVQGALKAAIIFKWEPISQSRFKNLNQYSYKLGMAIISIKQMQNLNGTYGAEKKSVPTDILSFPCQFDETFCRHAIEDPKFNDDKEIDLGDIFLCPEWILRKYRICPTASYGHQILLGRAMGYRVLLKLLVHGIVHLLGLDHYRTASETIQMRRIEKAALCYFLVVSNKTGYFRSRSLPSLQQRFNWGYLHRSSAKF</sequence>
<dbReference type="VEuPathDB" id="MicrosporidiaDB:DI09_11p20"/>
<dbReference type="GeneID" id="25258128"/>
<keyword evidence="3" id="KW-0540">Nuclease</keyword>
<evidence type="ECO:0000256" key="2">
    <source>
        <dbReference type="ARBA" id="ARBA00010875"/>
    </source>
</evidence>
<comment type="cofactor">
    <cofactor evidence="1">
        <name>Zn(2+)</name>
        <dbReference type="ChEBI" id="CHEBI:29105"/>
    </cofactor>
</comment>
<reference evidence="8 9" key="1">
    <citation type="submission" date="2014-04" db="EMBL/GenBank/DDBJ databases">
        <title>A new species of microsporidia sheds light on the evolution of extreme parasitism.</title>
        <authorList>
            <person name="Haag K.L."/>
            <person name="James T.Y."/>
            <person name="Larsson R."/>
            <person name="Schaer T.M."/>
            <person name="Refardt D."/>
            <person name="Pombert J.-F."/>
            <person name="Ebert D."/>
        </authorList>
    </citation>
    <scope>NUCLEOTIDE SEQUENCE [LARGE SCALE GENOMIC DNA]</scope>
    <source>
        <strain evidence="8 9">UGP3</strain>
        <tissue evidence="8">Spores</tissue>
    </source>
</reference>
<dbReference type="EMBL" id="JMKJ01000022">
    <property type="protein sequence ID" value="KGG52957.1"/>
    <property type="molecule type" value="Genomic_DNA"/>
</dbReference>
<comment type="caution">
    <text evidence="8">The sequence shown here is derived from an EMBL/GenBank/DDBJ whole genome shotgun (WGS) entry which is preliminary data.</text>
</comment>
<name>A0A098VVI5_9MICR</name>
<keyword evidence="9" id="KW-1185">Reference proteome</keyword>
<dbReference type="GO" id="GO:0046872">
    <property type="term" value="F:metal ion binding"/>
    <property type="evidence" value="ECO:0007669"/>
    <property type="project" value="UniProtKB-KW"/>
</dbReference>
<keyword evidence="6" id="KW-0378">Hydrolase</keyword>
<dbReference type="RefSeq" id="XP_013239426.1">
    <property type="nucleotide sequence ID" value="XM_013383972.1"/>
</dbReference>
<evidence type="ECO:0000256" key="1">
    <source>
        <dbReference type="ARBA" id="ARBA00001947"/>
    </source>
</evidence>
<keyword evidence="5" id="KW-0255">Endonuclease</keyword>
<dbReference type="InterPro" id="IPR002036">
    <property type="entry name" value="YbeY"/>
</dbReference>
<dbReference type="GO" id="GO:0004222">
    <property type="term" value="F:metalloendopeptidase activity"/>
    <property type="evidence" value="ECO:0007669"/>
    <property type="project" value="InterPro"/>
</dbReference>